<dbReference type="Pfam" id="PF00571">
    <property type="entry name" value="CBS"/>
    <property type="match status" value="1"/>
</dbReference>
<dbReference type="InterPro" id="IPR046342">
    <property type="entry name" value="CBS_dom_sf"/>
</dbReference>
<dbReference type="Gene3D" id="3.10.580.10">
    <property type="entry name" value="CBS-domain"/>
    <property type="match status" value="1"/>
</dbReference>
<dbReference type="PROSITE" id="PS51371">
    <property type="entry name" value="CBS"/>
    <property type="match status" value="1"/>
</dbReference>
<dbReference type="SMART" id="SM00116">
    <property type="entry name" value="CBS"/>
    <property type="match status" value="2"/>
</dbReference>
<dbReference type="EMBL" id="JH603168">
    <property type="protein sequence ID" value="EIC23140.1"/>
    <property type="molecule type" value="Genomic_DNA"/>
</dbReference>
<dbReference type="Proteomes" id="UP000002964">
    <property type="component" value="Unassembled WGS sequence"/>
</dbReference>
<dbReference type="RefSeq" id="WP_009147225.1">
    <property type="nucleotide sequence ID" value="NZ_CP121471.1"/>
</dbReference>
<dbReference type="PANTHER" id="PTHR43080:SF2">
    <property type="entry name" value="CBS DOMAIN-CONTAINING PROTEIN"/>
    <property type="match status" value="1"/>
</dbReference>
<name>H8YXG4_9GAMM</name>
<proteinExistence type="predicted"/>
<dbReference type="InterPro" id="IPR000644">
    <property type="entry name" value="CBS_dom"/>
</dbReference>
<evidence type="ECO:0000256" key="2">
    <source>
        <dbReference type="PROSITE-ProRule" id="PRU00703"/>
    </source>
</evidence>
<dbReference type="InterPro" id="IPR051257">
    <property type="entry name" value="Diverse_CBS-Domain"/>
</dbReference>
<evidence type="ECO:0000313" key="5">
    <source>
        <dbReference type="Proteomes" id="UP000002964"/>
    </source>
</evidence>
<keyword evidence="5" id="KW-1185">Reference proteome</keyword>
<gene>
    <name evidence="4" type="ORF">Thi970DRAFT_00792</name>
</gene>
<keyword evidence="1 2" id="KW-0129">CBS domain</keyword>
<dbReference type="HOGENOM" id="CLU_040681_12_3_6"/>
<reference evidence="5" key="1">
    <citation type="submission" date="2011-06" db="EMBL/GenBank/DDBJ databases">
        <authorList>
            <consortium name="US DOE Joint Genome Institute (JGI-PGF)"/>
            <person name="Lucas S."/>
            <person name="Han J."/>
            <person name="Lapidus A."/>
            <person name="Cheng J.-F."/>
            <person name="Goodwin L."/>
            <person name="Pitluck S."/>
            <person name="Peters L."/>
            <person name="Land M.L."/>
            <person name="Hauser L."/>
            <person name="Vogl K."/>
            <person name="Liu Z."/>
            <person name="Overmann J."/>
            <person name="Frigaard N.-U."/>
            <person name="Bryant D.A."/>
            <person name="Woyke T.J."/>
        </authorList>
    </citation>
    <scope>NUCLEOTIDE SEQUENCE [LARGE SCALE GENOMIC DNA]</scope>
    <source>
        <strain evidence="5">970</strain>
    </source>
</reference>
<dbReference type="CDD" id="cd04630">
    <property type="entry name" value="CBS_pair_bac"/>
    <property type="match status" value="1"/>
</dbReference>
<organism evidence="4 5">
    <name type="scientific">Thiorhodovibrio frisius</name>
    <dbReference type="NCBI Taxonomy" id="631362"/>
    <lineage>
        <taxon>Bacteria</taxon>
        <taxon>Pseudomonadati</taxon>
        <taxon>Pseudomonadota</taxon>
        <taxon>Gammaproteobacteria</taxon>
        <taxon>Chromatiales</taxon>
        <taxon>Chromatiaceae</taxon>
        <taxon>Thiorhodovibrio</taxon>
    </lineage>
</organism>
<reference evidence="4 5" key="2">
    <citation type="submission" date="2011-11" db="EMBL/GenBank/DDBJ databases">
        <authorList>
            <consortium name="US DOE Joint Genome Institute"/>
            <person name="Lucas S."/>
            <person name="Han J."/>
            <person name="Lapidus A."/>
            <person name="Cheng J.-F."/>
            <person name="Goodwin L."/>
            <person name="Pitluck S."/>
            <person name="Peters L."/>
            <person name="Ovchinnikova G."/>
            <person name="Zhang X."/>
            <person name="Detter J.C."/>
            <person name="Han C."/>
            <person name="Tapia R."/>
            <person name="Land M."/>
            <person name="Hauser L."/>
            <person name="Kyrpides N."/>
            <person name="Ivanova N."/>
            <person name="Pagani I."/>
            <person name="Vogl K."/>
            <person name="Liu Z."/>
            <person name="Overmann J."/>
            <person name="Frigaard N.-U."/>
            <person name="Bryant D."/>
            <person name="Woyke T."/>
        </authorList>
    </citation>
    <scope>NUCLEOTIDE SEQUENCE [LARGE SCALE GENOMIC DNA]</scope>
    <source>
        <strain evidence="4 5">970</strain>
    </source>
</reference>
<dbReference type="eggNOG" id="COG2905">
    <property type="taxonomic scope" value="Bacteria"/>
</dbReference>
<dbReference type="SUPFAM" id="SSF54631">
    <property type="entry name" value="CBS-domain pair"/>
    <property type="match status" value="1"/>
</dbReference>
<evidence type="ECO:0000256" key="1">
    <source>
        <dbReference type="ARBA" id="ARBA00023122"/>
    </source>
</evidence>
<evidence type="ECO:0000259" key="3">
    <source>
        <dbReference type="PROSITE" id="PS51371"/>
    </source>
</evidence>
<feature type="domain" description="CBS" evidence="3">
    <location>
        <begin position="95"/>
        <end position="150"/>
    </location>
</feature>
<accession>H8YXG4</accession>
<evidence type="ECO:0000313" key="4">
    <source>
        <dbReference type="EMBL" id="EIC23140.1"/>
    </source>
</evidence>
<sequence length="153" mass="17275">MTEEAISDSLSPESQAPEAPIVRVRHVMKRDFDIVDGMDTVAEALARMVHVETKCLIVKKRHADDEFGMVLMSDIARKVLARDRPAERVNIYEIMSKPLLSVPPEMDIRYCARLFARFKLSRAPVVDQREVVGIVSLTDLVVKGMLERTTPTP</sequence>
<dbReference type="PANTHER" id="PTHR43080">
    <property type="entry name" value="CBS DOMAIN-CONTAINING PROTEIN CBSX3, MITOCHONDRIAL"/>
    <property type="match status" value="1"/>
</dbReference>
<protein>
    <submittedName>
        <fullName evidence="4">Putative transcriptional regulator, contains C-terminal CBS domains</fullName>
    </submittedName>
</protein>
<dbReference type="AlphaFoldDB" id="H8YXG4"/>
<dbReference type="STRING" id="631362.Thi970DRAFT_00792"/>